<keyword evidence="1" id="KW-0645">Protease</keyword>
<keyword evidence="2" id="KW-0479">Metal-binding</keyword>
<dbReference type="PROSITE" id="PS50249">
    <property type="entry name" value="MPN"/>
    <property type="match status" value="1"/>
</dbReference>
<name>A0ABT1AYX9_9FLAO</name>
<dbReference type="InterPro" id="IPR001405">
    <property type="entry name" value="UPF0758"/>
</dbReference>
<sequence>MKRKSNSLPIKRWGEADRPRERLLSKGSGSLSDAELLALLLGSGSLGENALDLARRILGEAAGGWKGLGRMGADRLMAFDGVGPGKAVRVAAAMEVARRYAVSSPPMGSPIRQSRDAFEQVRPLFADLMHEEFWVLYLNNANRTRLCFQVSKGGLTGTLVDVRIILKKALELGAVGLILAHNHPSGNLRPSNADLQITRKAKKAAAMMDIRLLDHLIVHGGEYLSFADEQLL</sequence>
<protein>
    <submittedName>
        <fullName evidence="8">DNA repair protein RadC</fullName>
    </submittedName>
</protein>
<dbReference type="NCBIfam" id="NF000642">
    <property type="entry name" value="PRK00024.1"/>
    <property type="match status" value="1"/>
</dbReference>
<evidence type="ECO:0000256" key="5">
    <source>
        <dbReference type="ARBA" id="ARBA00023049"/>
    </source>
</evidence>
<evidence type="ECO:0000259" key="7">
    <source>
        <dbReference type="PROSITE" id="PS50249"/>
    </source>
</evidence>
<dbReference type="InterPro" id="IPR020891">
    <property type="entry name" value="UPF0758_CS"/>
</dbReference>
<dbReference type="RefSeq" id="WP_252741588.1">
    <property type="nucleotide sequence ID" value="NZ_JAMXIB010000007.1"/>
</dbReference>
<evidence type="ECO:0000313" key="9">
    <source>
        <dbReference type="Proteomes" id="UP001206312"/>
    </source>
</evidence>
<dbReference type="Proteomes" id="UP001206312">
    <property type="component" value="Unassembled WGS sequence"/>
</dbReference>
<dbReference type="NCBIfam" id="TIGR00608">
    <property type="entry name" value="radc"/>
    <property type="match status" value="1"/>
</dbReference>
<evidence type="ECO:0000256" key="2">
    <source>
        <dbReference type="ARBA" id="ARBA00022723"/>
    </source>
</evidence>
<keyword evidence="4" id="KW-0862">Zinc</keyword>
<evidence type="ECO:0000256" key="4">
    <source>
        <dbReference type="ARBA" id="ARBA00022833"/>
    </source>
</evidence>
<evidence type="ECO:0000256" key="3">
    <source>
        <dbReference type="ARBA" id="ARBA00022801"/>
    </source>
</evidence>
<feature type="domain" description="MPN" evidence="7">
    <location>
        <begin position="110"/>
        <end position="232"/>
    </location>
</feature>
<organism evidence="8 9">
    <name type="scientific">Robiginitalea marina</name>
    <dbReference type="NCBI Taxonomy" id="2954105"/>
    <lineage>
        <taxon>Bacteria</taxon>
        <taxon>Pseudomonadati</taxon>
        <taxon>Bacteroidota</taxon>
        <taxon>Flavobacteriia</taxon>
        <taxon>Flavobacteriales</taxon>
        <taxon>Flavobacteriaceae</taxon>
        <taxon>Robiginitalea</taxon>
    </lineage>
</organism>
<reference evidence="8 9" key="1">
    <citation type="submission" date="2022-06" db="EMBL/GenBank/DDBJ databases">
        <authorList>
            <person name="Xuan X."/>
        </authorList>
    </citation>
    <scope>NUCLEOTIDE SEQUENCE [LARGE SCALE GENOMIC DNA]</scope>
    <source>
        <strain evidence="8 9">2V75</strain>
    </source>
</reference>
<keyword evidence="3" id="KW-0378">Hydrolase</keyword>
<dbReference type="Gene3D" id="3.40.140.10">
    <property type="entry name" value="Cytidine Deaminase, domain 2"/>
    <property type="match status" value="1"/>
</dbReference>
<dbReference type="Pfam" id="PF20582">
    <property type="entry name" value="UPF0758_N"/>
    <property type="match status" value="1"/>
</dbReference>
<dbReference type="Pfam" id="PF04002">
    <property type="entry name" value="RadC"/>
    <property type="match status" value="1"/>
</dbReference>
<dbReference type="PANTHER" id="PTHR30471:SF3">
    <property type="entry name" value="UPF0758 PROTEIN YEES-RELATED"/>
    <property type="match status" value="1"/>
</dbReference>
<gene>
    <name evidence="8" type="primary">radC</name>
    <name evidence="8" type="ORF">NG653_10120</name>
</gene>
<dbReference type="PANTHER" id="PTHR30471">
    <property type="entry name" value="DNA REPAIR PROTEIN RADC"/>
    <property type="match status" value="1"/>
</dbReference>
<keyword evidence="5" id="KW-0482">Metalloprotease</keyword>
<dbReference type="EMBL" id="JAMXIB010000007">
    <property type="protein sequence ID" value="MCO5725211.1"/>
    <property type="molecule type" value="Genomic_DNA"/>
</dbReference>
<dbReference type="PROSITE" id="PS01302">
    <property type="entry name" value="UPF0758"/>
    <property type="match status" value="1"/>
</dbReference>
<dbReference type="InterPro" id="IPR046778">
    <property type="entry name" value="UPF0758_N"/>
</dbReference>
<dbReference type="InterPro" id="IPR025657">
    <property type="entry name" value="RadC_JAB"/>
</dbReference>
<keyword evidence="9" id="KW-1185">Reference proteome</keyword>
<dbReference type="CDD" id="cd08071">
    <property type="entry name" value="MPN_DUF2466"/>
    <property type="match status" value="1"/>
</dbReference>
<evidence type="ECO:0000256" key="1">
    <source>
        <dbReference type="ARBA" id="ARBA00022670"/>
    </source>
</evidence>
<comment type="similarity">
    <text evidence="6">Belongs to the UPF0758 family.</text>
</comment>
<accession>A0ABT1AYX9</accession>
<evidence type="ECO:0000256" key="6">
    <source>
        <dbReference type="RuleBase" id="RU003797"/>
    </source>
</evidence>
<evidence type="ECO:0000313" key="8">
    <source>
        <dbReference type="EMBL" id="MCO5725211.1"/>
    </source>
</evidence>
<comment type="caution">
    <text evidence="8">The sequence shown here is derived from an EMBL/GenBank/DDBJ whole genome shotgun (WGS) entry which is preliminary data.</text>
</comment>
<dbReference type="InterPro" id="IPR037518">
    <property type="entry name" value="MPN"/>
</dbReference>
<proteinExistence type="inferred from homology"/>